<dbReference type="GO" id="GO:0070062">
    <property type="term" value="C:extracellular exosome"/>
    <property type="evidence" value="ECO:0007669"/>
    <property type="project" value="TreeGrafter"/>
</dbReference>
<dbReference type="GO" id="GO:0002544">
    <property type="term" value="P:chronic inflammatory response"/>
    <property type="evidence" value="ECO:0007669"/>
    <property type="project" value="TreeGrafter"/>
</dbReference>
<dbReference type="EMBL" id="KE663882">
    <property type="protein sequence ID" value="ERE90690.1"/>
    <property type="molecule type" value="Genomic_DNA"/>
</dbReference>
<dbReference type="RefSeq" id="XP_035317615.1">
    <property type="nucleotide sequence ID" value="XM_035461724.1"/>
</dbReference>
<dbReference type="GO" id="GO:0014002">
    <property type="term" value="P:astrocyte development"/>
    <property type="evidence" value="ECO:0007669"/>
    <property type="project" value="Ensembl"/>
</dbReference>
<keyword evidence="8" id="KW-0963">Cytoplasm</keyword>
<dbReference type="AlphaFoldDB" id="G3I8A9"/>
<dbReference type="GO" id="GO:0005856">
    <property type="term" value="C:cytoskeleton"/>
    <property type="evidence" value="ECO:0007669"/>
    <property type="project" value="UniProtKB-SubCell"/>
</dbReference>
<dbReference type="Proteomes" id="UP000001075">
    <property type="component" value="Unassembled WGS sequence"/>
</dbReference>
<dbReference type="Proteomes" id="UP000030759">
    <property type="component" value="Unassembled WGS sequence"/>
</dbReference>
<keyword evidence="14" id="KW-0053">Apoptosis</keyword>
<dbReference type="STRING" id="10029.G3I8A9"/>
<organism evidence="30 33">
    <name type="scientific">Cricetulus griseus</name>
    <name type="common">Chinese hamster</name>
    <name type="synonym">Cricetulus barabensis griseus</name>
    <dbReference type="NCBI Taxonomy" id="10029"/>
    <lineage>
        <taxon>Eukaryota</taxon>
        <taxon>Metazoa</taxon>
        <taxon>Chordata</taxon>
        <taxon>Craniata</taxon>
        <taxon>Vertebrata</taxon>
        <taxon>Euteleostomi</taxon>
        <taxon>Mammalia</taxon>
        <taxon>Eutheria</taxon>
        <taxon>Euarchontoglires</taxon>
        <taxon>Glires</taxon>
        <taxon>Rodentia</taxon>
        <taxon>Myomorpha</taxon>
        <taxon>Muroidea</taxon>
        <taxon>Cricetidae</taxon>
        <taxon>Cricetinae</taxon>
        <taxon>Cricetulus</taxon>
    </lineage>
</organism>
<evidence type="ECO:0000256" key="2">
    <source>
        <dbReference type="ARBA" id="ARBA00004245"/>
    </source>
</evidence>
<dbReference type="OrthoDB" id="9447434at2759"/>
<reference evidence="36" key="7">
    <citation type="submission" date="2025-04" db="UniProtKB">
        <authorList>
            <consortium name="RefSeq"/>
        </authorList>
    </citation>
    <scope>IDENTIFICATION</scope>
    <source>
        <strain evidence="36">17A/GY</strain>
        <tissue evidence="36">Liver</tissue>
    </source>
</reference>
<dbReference type="GO" id="GO:0005737">
    <property type="term" value="C:cytoplasm"/>
    <property type="evidence" value="ECO:0007669"/>
    <property type="project" value="TreeGrafter"/>
</dbReference>
<evidence type="ECO:0000313" key="35">
    <source>
        <dbReference type="Proteomes" id="UP001108280"/>
    </source>
</evidence>
<dbReference type="GO" id="GO:0070488">
    <property type="term" value="P:neutrophil aggregation"/>
    <property type="evidence" value="ECO:0007669"/>
    <property type="project" value="TreeGrafter"/>
</dbReference>
<evidence type="ECO:0000256" key="6">
    <source>
        <dbReference type="ARBA" id="ARBA00022475"/>
    </source>
</evidence>
<evidence type="ECO:0000256" key="12">
    <source>
        <dbReference type="ARBA" id="ARBA00022553"/>
    </source>
</evidence>
<reference evidence="33" key="1">
    <citation type="journal article" date="2011" name="Nat. Biotechnol.">
        <title>The genomic sequence of the Chinese hamster ovary (CHO)-K1 cell line.</title>
        <authorList>
            <person name="Xu X."/>
            <person name="Nagarajan H."/>
            <person name="Lewis N.E."/>
            <person name="Pan S."/>
            <person name="Cai Z."/>
            <person name="Liu X."/>
            <person name="Chen W."/>
            <person name="Xie M."/>
            <person name="Wang W."/>
            <person name="Hammond S."/>
            <person name="Andersen M.R."/>
            <person name="Neff N."/>
            <person name="Passarelli B."/>
            <person name="Koh W."/>
            <person name="Fan H.C."/>
            <person name="Wang J."/>
            <person name="Gui Y."/>
            <person name="Lee K.H."/>
            <person name="Betenbaugh M.J."/>
            <person name="Quake S.R."/>
            <person name="Famili I."/>
            <person name="Palsson B.O."/>
            <person name="Wang J."/>
        </authorList>
    </citation>
    <scope>NUCLEOTIDE SEQUENCE [LARGE SCALE GENOMIC DNA]</scope>
    <source>
        <strain evidence="33">CHO K1 cell line</strain>
    </source>
</reference>
<dbReference type="PROSITE" id="PS00303">
    <property type="entry name" value="S100_CABP"/>
    <property type="match status" value="1"/>
</dbReference>
<evidence type="ECO:0000256" key="17">
    <source>
        <dbReference type="ARBA" id="ARBA00022833"/>
    </source>
</evidence>
<keyword evidence="19" id="KW-0391">Immunity</keyword>
<reference evidence="30" key="2">
    <citation type="submission" date="2011-08" db="EMBL/GenBank/DDBJ databases">
        <title>The genomic sequence of the Chinese hamster ovary CHO-K1 cell line.</title>
        <authorList>
            <person name="Xu X."/>
            <person name="Nagarajan H."/>
            <person name="Lewis N.E."/>
            <person name="Pan S."/>
            <person name="Cai Z."/>
            <person name="Liu X."/>
            <person name="Chen W."/>
            <person name="Xie M."/>
            <person name="Wang W."/>
            <person name="Hammond S."/>
            <person name="Andersen M.R."/>
            <person name="Neff N."/>
            <person name="Passarelli B."/>
            <person name="Koh W."/>
            <person name="Fan C.H."/>
            <person name="Wang J."/>
            <person name="Gui Y."/>
            <person name="Lee K.H."/>
            <person name="Betenbaugh M.J."/>
            <person name="Quake S.R."/>
            <person name="Famili I."/>
            <person name="Palsson B.O."/>
            <person name="Wang J."/>
        </authorList>
    </citation>
    <scope>NUCLEOTIDE SEQUENCE</scope>
</reference>
<dbReference type="PANTHER" id="PTHR11639:SF79">
    <property type="entry name" value="PROTEIN S100-A9"/>
    <property type="match status" value="1"/>
</dbReference>
<keyword evidence="9" id="KW-0145">Chemotaxis</keyword>
<dbReference type="GO" id="GO:0045087">
    <property type="term" value="P:innate immune response"/>
    <property type="evidence" value="ECO:0007669"/>
    <property type="project" value="UniProtKB-KW"/>
</dbReference>
<keyword evidence="20" id="KW-0049">Antioxidant</keyword>
<protein>
    <recommendedName>
        <fullName evidence="5">Protein S100-A9</fullName>
    </recommendedName>
    <alternativeName>
        <fullName evidence="25">Calgranulin-B</fullName>
    </alternativeName>
    <alternativeName>
        <fullName evidence="26">S100 calcium-binding protein A9</fullName>
    </alternativeName>
</protein>
<sequence length="113" mass="13031">MATKTPSLLEQSITTIIDTFHKYSTQEGHPDTLSQREFIKMVKTDLANFLKKEKRKVNLINDIMEDLDTNLDKQLSFEEFSILMAKMVYATHEKMHEKNPRGHDHSHGSGLGK</sequence>
<keyword evidence="7" id="KW-0488">Methylation</keyword>
<dbReference type="GO" id="GO:0005634">
    <property type="term" value="C:nucleus"/>
    <property type="evidence" value="ECO:0007669"/>
    <property type="project" value="TreeGrafter"/>
</dbReference>
<reference evidence="35" key="5">
    <citation type="journal article" date="2018" name="Biotechnol. Bioeng.">
        <title>A reference genome of the Chinese hamster based on a hybrid assembly strategy.</title>
        <authorList>
            <person name="Rupp O."/>
            <person name="MacDonald M.L."/>
            <person name="Li S."/>
            <person name="Dhiman H."/>
            <person name="Polson S."/>
            <person name="Griep S."/>
            <person name="Heffner K."/>
            <person name="Hernandez I."/>
            <person name="Brinkrolf K."/>
            <person name="Jadhav V."/>
            <person name="Samoudi M."/>
            <person name="Hao H."/>
            <person name="Kingham B."/>
            <person name="Goesmann A."/>
            <person name="Betenbaugh M.J."/>
            <person name="Lewis N.E."/>
            <person name="Borth N."/>
            <person name="Lee K.H."/>
        </authorList>
    </citation>
    <scope>NUCLEOTIDE SEQUENCE [LARGE SCALE GENOMIC DNA]</scope>
    <source>
        <strain evidence="35">17A/GY</strain>
    </source>
</reference>
<comment type="subunit">
    <text evidence="27">Homodimer. Preferentially exists as a heterodimer or heterotetramer with S100A8 known as calprotectin (S100A8/A9). S100A9 interacts with ATP2A2. S100A9 interacts with AGER, and with the heterodimeric complex formed by TLR4 and LY96 in the presence of calcium and/or zinc ions. S100A9 binds quinoline-3-carboxamides in the presence of calcium and/or zinc ions. S100A9 interacts with amyloid-beta protein 40. Calprotectin (S100A8/9) interacts with CEACAM3 and tubulin filaments in a calcium-dependent manner. Heterotetrameric calprotectin (S100A8/A9) interacts with ANXA6 and associates with tubulin filaments in activated monocytes. Calprotectin (S100A8/9) interacts with NCF2/P67PHOX, RAC1, RAC2, CYBA and CYBB. Calprotectin (S100A8/9) interacts with NOS2 to form the iNOS-S100A8/A9 transnitrosylase complex; induced by LDL(ox). Calprotectin (S100A8/9) interacts with CD69.</text>
</comment>
<evidence type="ECO:0000256" key="26">
    <source>
        <dbReference type="ARBA" id="ARBA00043081"/>
    </source>
</evidence>
<evidence type="ECO:0000256" key="10">
    <source>
        <dbReference type="ARBA" id="ARBA00022525"/>
    </source>
</evidence>
<evidence type="ECO:0000256" key="3">
    <source>
        <dbReference type="ARBA" id="ARBA00004613"/>
    </source>
</evidence>
<evidence type="ECO:0000256" key="20">
    <source>
        <dbReference type="ARBA" id="ARBA00022862"/>
    </source>
</evidence>
<keyword evidence="13" id="KW-0399">Innate immunity</keyword>
<keyword evidence="22" id="KW-0472">Membrane</keyword>
<evidence type="ECO:0000256" key="24">
    <source>
        <dbReference type="ARBA" id="ARBA00023212"/>
    </source>
</evidence>
<evidence type="ECO:0000256" key="15">
    <source>
        <dbReference type="ARBA" id="ARBA00022723"/>
    </source>
</evidence>
<evidence type="ECO:0000313" key="36">
    <source>
        <dbReference type="RefSeq" id="XP_035306499.1"/>
    </source>
</evidence>
<evidence type="ECO:0000256" key="25">
    <source>
        <dbReference type="ARBA" id="ARBA00041898"/>
    </source>
</evidence>
<dbReference type="GO" id="GO:0001533">
    <property type="term" value="C:cornified envelope"/>
    <property type="evidence" value="ECO:0007669"/>
    <property type="project" value="Ensembl"/>
</dbReference>
<keyword evidence="35" id="KW-1185">Reference proteome</keyword>
<dbReference type="GO" id="GO:0006915">
    <property type="term" value="P:apoptotic process"/>
    <property type="evidence" value="ECO:0007669"/>
    <property type="project" value="UniProtKB-KW"/>
</dbReference>
<evidence type="ECO:0000256" key="11">
    <source>
        <dbReference type="ARBA" id="ARBA00022529"/>
    </source>
</evidence>
<keyword evidence="23" id="KW-0395">Inflammatory response</keyword>
<comment type="subcellular location">
    <subcellularLocation>
        <location evidence="1">Cell membrane</location>
        <topology evidence="1">Peripheral membrane protein</topology>
    </subcellularLocation>
    <subcellularLocation>
        <location evidence="2">Cytoplasm</location>
        <location evidence="2">Cytoskeleton</location>
    </subcellularLocation>
    <subcellularLocation>
        <location evidence="3">Secreted</location>
    </subcellularLocation>
</comment>
<evidence type="ECO:0000256" key="22">
    <source>
        <dbReference type="ARBA" id="ARBA00023136"/>
    </source>
</evidence>
<dbReference type="InterPro" id="IPR013787">
    <property type="entry name" value="S100_Ca-bd_sub"/>
</dbReference>
<dbReference type="GO" id="GO:0030036">
    <property type="term" value="P:actin cytoskeleton organization"/>
    <property type="evidence" value="ECO:0007669"/>
    <property type="project" value="Ensembl"/>
</dbReference>
<evidence type="ECO:0000256" key="28">
    <source>
        <dbReference type="SAM" id="MobiDB-lite"/>
    </source>
</evidence>
<dbReference type="GO" id="GO:0035425">
    <property type="term" value="P:autocrine signaling"/>
    <property type="evidence" value="ECO:0007669"/>
    <property type="project" value="TreeGrafter"/>
</dbReference>
<dbReference type="Pfam" id="PF01023">
    <property type="entry name" value="S_100"/>
    <property type="match status" value="1"/>
</dbReference>
<dbReference type="GO" id="GO:0002523">
    <property type="term" value="P:leukocyte migration involved in inflammatory response"/>
    <property type="evidence" value="ECO:0007669"/>
    <property type="project" value="TreeGrafter"/>
</dbReference>
<dbReference type="GO" id="GO:0030593">
    <property type="term" value="P:neutrophil chemotaxis"/>
    <property type="evidence" value="ECO:0007669"/>
    <property type="project" value="TreeGrafter"/>
</dbReference>
<dbReference type="GO" id="GO:0006914">
    <property type="term" value="P:autophagy"/>
    <property type="evidence" value="ECO:0007669"/>
    <property type="project" value="UniProtKB-KW"/>
</dbReference>
<dbReference type="GO" id="GO:0045113">
    <property type="term" value="P:regulation of integrin biosynthetic process"/>
    <property type="evidence" value="ECO:0007669"/>
    <property type="project" value="Ensembl"/>
</dbReference>
<dbReference type="SMART" id="SM01394">
    <property type="entry name" value="S_100"/>
    <property type="match status" value="1"/>
</dbReference>
<dbReference type="GO" id="GO:0005509">
    <property type="term" value="F:calcium ion binding"/>
    <property type="evidence" value="ECO:0007669"/>
    <property type="project" value="InterPro"/>
</dbReference>
<evidence type="ECO:0000256" key="4">
    <source>
        <dbReference type="ARBA" id="ARBA00007323"/>
    </source>
</evidence>
<evidence type="ECO:0000256" key="14">
    <source>
        <dbReference type="ARBA" id="ARBA00022703"/>
    </source>
</evidence>
<evidence type="ECO:0000259" key="29">
    <source>
        <dbReference type="PROSITE" id="PS50222"/>
    </source>
</evidence>
<evidence type="ECO:0000256" key="8">
    <source>
        <dbReference type="ARBA" id="ARBA00022490"/>
    </source>
</evidence>
<dbReference type="OMA" id="SQMECSI"/>
<reference evidence="34" key="3">
    <citation type="journal article" date="2013" name="Nat. Biotechnol.">
        <title>Chinese hamster genome sequenced from sorted chromosomes.</title>
        <authorList>
            <person name="Brinkrolf K."/>
            <person name="Rupp O."/>
            <person name="Laux H."/>
            <person name="Kollin F."/>
            <person name="Ernst W."/>
            <person name="Linke B."/>
            <person name="Kofler R."/>
            <person name="Romand S."/>
            <person name="Hesse F."/>
            <person name="Budach W.E."/>
            <person name="Galosy S."/>
            <person name="Muller D."/>
            <person name="Noll T."/>
            <person name="Wienberg J."/>
            <person name="Jostock T."/>
            <person name="Leonard M."/>
            <person name="Grillari J."/>
            <person name="Tauch A."/>
            <person name="Goesmann A."/>
            <person name="Helk B."/>
            <person name="Mott J.E."/>
            <person name="Puhler A."/>
            <person name="Borth N."/>
        </authorList>
    </citation>
    <scope>NUCLEOTIDE SEQUENCE [LARGE SCALE GENOMIC DNA]</scope>
    <source>
        <strain evidence="34">17A/GY</strain>
    </source>
</reference>
<evidence type="ECO:0000256" key="23">
    <source>
        <dbReference type="ARBA" id="ARBA00023198"/>
    </source>
</evidence>
<evidence type="ECO:0000256" key="18">
    <source>
        <dbReference type="ARBA" id="ARBA00022837"/>
    </source>
</evidence>
<dbReference type="PANTHER" id="PTHR11639">
    <property type="entry name" value="S100 CALCIUM-BINDING PROTEIN"/>
    <property type="match status" value="1"/>
</dbReference>
<evidence type="ECO:0000256" key="19">
    <source>
        <dbReference type="ARBA" id="ARBA00022859"/>
    </source>
</evidence>
<dbReference type="GO" id="GO:1990662">
    <property type="term" value="C:S100A9 complex"/>
    <property type="evidence" value="ECO:0007669"/>
    <property type="project" value="Ensembl"/>
</dbReference>
<evidence type="ECO:0000313" key="34">
    <source>
        <dbReference type="Proteomes" id="UP000030759"/>
    </source>
</evidence>
<evidence type="ECO:0000256" key="16">
    <source>
        <dbReference type="ARBA" id="ARBA00022737"/>
    </source>
</evidence>
<dbReference type="GO" id="GO:0030194">
    <property type="term" value="P:positive regulation of blood coagulation"/>
    <property type="evidence" value="ECO:0007669"/>
    <property type="project" value="Ensembl"/>
</dbReference>
<dbReference type="GO" id="GO:0002793">
    <property type="term" value="P:positive regulation of peptide secretion"/>
    <property type="evidence" value="ECO:0007669"/>
    <property type="project" value="Ensembl"/>
</dbReference>
<keyword evidence="6" id="KW-1003">Cell membrane</keyword>
<evidence type="ECO:0000256" key="13">
    <source>
        <dbReference type="ARBA" id="ARBA00022588"/>
    </source>
</evidence>
<dbReference type="eggNOG" id="ENOG502SA01">
    <property type="taxonomic scope" value="Eukaryota"/>
</dbReference>
<gene>
    <name evidence="32 36" type="primary">LOC100772014</name>
    <name evidence="31" type="ORF">H671_1g1496</name>
    <name evidence="30" type="ORF">I79_019772</name>
</gene>
<feature type="region of interest" description="Disordered" evidence="28">
    <location>
        <begin position="94"/>
        <end position="113"/>
    </location>
</feature>
<reference evidence="32" key="8">
    <citation type="submission" date="2025-05" db="UniProtKB">
        <authorList>
            <consortium name="Ensembl"/>
        </authorList>
    </citation>
    <scope>IDENTIFICATION</scope>
</reference>
<feature type="domain" description="EF-hand" evidence="29">
    <location>
        <begin position="55"/>
        <end position="90"/>
    </location>
</feature>
<keyword evidence="17" id="KW-0862">Zinc</keyword>
<dbReference type="InterPro" id="IPR001751">
    <property type="entry name" value="S100/CaBP7/8-like_CS"/>
</dbReference>
<dbReference type="GO" id="GO:0043542">
    <property type="term" value="P:endothelial cell migration"/>
    <property type="evidence" value="ECO:0007669"/>
    <property type="project" value="TreeGrafter"/>
</dbReference>
<dbReference type="Gene3D" id="1.10.238.10">
    <property type="entry name" value="EF-hand"/>
    <property type="match status" value="1"/>
</dbReference>
<evidence type="ECO:0000256" key="27">
    <source>
        <dbReference type="ARBA" id="ARBA00046583"/>
    </source>
</evidence>
<keyword evidence="10" id="KW-0964">Secreted</keyword>
<dbReference type="PaxDb" id="10029-XP_007612710.1"/>
<evidence type="ECO:0000256" key="7">
    <source>
        <dbReference type="ARBA" id="ARBA00022481"/>
    </source>
</evidence>
<dbReference type="EMBL" id="JH001491">
    <property type="protein sequence ID" value="EGW10422.1"/>
    <property type="molecule type" value="Genomic_DNA"/>
</dbReference>
<evidence type="ECO:0000256" key="5">
    <source>
        <dbReference type="ARBA" id="ARBA00014222"/>
    </source>
</evidence>
<dbReference type="GO" id="GO:0048306">
    <property type="term" value="F:calcium-dependent protein binding"/>
    <property type="evidence" value="ECO:0007669"/>
    <property type="project" value="TreeGrafter"/>
</dbReference>
<dbReference type="InterPro" id="IPR011992">
    <property type="entry name" value="EF-hand-dom_pair"/>
</dbReference>
<evidence type="ECO:0000256" key="21">
    <source>
        <dbReference type="ARBA" id="ARBA00023006"/>
    </source>
</evidence>
<dbReference type="GO" id="GO:0002790">
    <property type="term" value="P:peptide secretion"/>
    <property type="evidence" value="ECO:0007669"/>
    <property type="project" value="Ensembl"/>
</dbReference>
<evidence type="ECO:0000313" key="33">
    <source>
        <dbReference type="Proteomes" id="UP000001075"/>
    </source>
</evidence>
<evidence type="ECO:0000313" key="31">
    <source>
        <dbReference type="EMBL" id="ERE90690.1"/>
    </source>
</evidence>
<dbReference type="GO" id="GO:0006417">
    <property type="term" value="P:regulation of translation"/>
    <property type="evidence" value="ECO:0007669"/>
    <property type="project" value="Ensembl"/>
</dbReference>
<dbReference type="SUPFAM" id="SSF47473">
    <property type="entry name" value="EF-hand"/>
    <property type="match status" value="1"/>
</dbReference>
<name>G3I8A9_CRIGR</name>
<keyword evidence="12" id="KW-0597">Phosphoprotein</keyword>
<keyword evidence="21" id="KW-0072">Autophagy</keyword>
<evidence type="ECO:0000256" key="9">
    <source>
        <dbReference type="ARBA" id="ARBA00022500"/>
    </source>
</evidence>
<dbReference type="RefSeq" id="XP_035306499.1">
    <property type="nucleotide sequence ID" value="XM_035450608.1"/>
</dbReference>
<accession>G3I8A9</accession>
<keyword evidence="15" id="KW-0479">Metal-binding</keyword>
<dbReference type="Ensembl" id="ENSCGRT00001014503.1">
    <property type="protein sequence ID" value="ENSCGRP00001010282.1"/>
    <property type="gene ID" value="ENSCGRG00001012219.1"/>
</dbReference>
<keyword evidence="11" id="KW-0929">Antimicrobial</keyword>
<proteinExistence type="inferred from homology"/>
<dbReference type="Proteomes" id="UP000694386">
    <property type="component" value="Unplaced"/>
</dbReference>
<evidence type="ECO:0000313" key="32">
    <source>
        <dbReference type="Ensembl" id="ENSCGRP00001010282.1"/>
    </source>
</evidence>
<keyword evidence="16" id="KW-0677">Repeat</keyword>
<feature type="compositionally biased region" description="Basic and acidic residues" evidence="28">
    <location>
        <begin position="94"/>
        <end position="107"/>
    </location>
</feature>
<reference evidence="31" key="4">
    <citation type="submission" date="2013-03" db="EMBL/GenBank/DDBJ databases">
        <title>Chinese hamster genome sequenced from sorted chromosomes.</title>
        <authorList>
            <person name="Brinkrolf K."/>
            <person name="Rupp O."/>
            <person name="Laux H."/>
            <person name="Kollin F."/>
            <person name="Ernst W."/>
            <person name="Linke B."/>
            <person name="Kofler R."/>
            <person name="Romand S."/>
            <person name="Hesse F."/>
            <person name="Budach W.E."/>
            <person name="Galosy S."/>
            <person name="Muller D."/>
            <person name="Noll T."/>
            <person name="Wienberg J."/>
            <person name="Jostock T."/>
            <person name="Leonard M."/>
            <person name="Grillari J."/>
            <person name="Tauch A."/>
            <person name="Goesmann A."/>
            <person name="Helk B."/>
            <person name="Mott J.E."/>
            <person name="Puehler A."/>
            <person name="Borth N."/>
        </authorList>
    </citation>
    <scope>NUCLEOTIDE SEQUENCE</scope>
    <source>
        <strain evidence="31">17A/GY</strain>
    </source>
</reference>
<dbReference type="InterPro" id="IPR002048">
    <property type="entry name" value="EF_hand_dom"/>
</dbReference>
<dbReference type="KEGG" id="cge:100772014"/>
<dbReference type="Proteomes" id="UP001108280">
    <property type="component" value="Chromosome 1"/>
</dbReference>
<keyword evidence="24" id="KW-0206">Cytoskeleton</keyword>
<evidence type="ECO:0000256" key="1">
    <source>
        <dbReference type="ARBA" id="ARBA00004202"/>
    </source>
</evidence>
<reference evidence="35" key="6">
    <citation type="journal article" date="2020" name="Biotechnol. Bioeng.">
        <title>Chromosome-scale scaffolds for the Chinese hamster reference genome assembly to facilitate the study of the CHO epigenome.</title>
        <authorList>
            <person name="Hilliard W."/>
            <person name="MacDonald M."/>
            <person name="Lee K.H."/>
        </authorList>
    </citation>
    <scope>NUCLEOTIDE SEQUENCE [LARGE SCALE GENOMIC DNA]</scope>
    <source>
        <strain evidence="35">17A/GY</strain>
    </source>
</reference>
<dbReference type="GO" id="GO:0032496">
    <property type="term" value="P:response to lipopolysaccharide"/>
    <property type="evidence" value="ECO:0007669"/>
    <property type="project" value="TreeGrafter"/>
</dbReference>
<dbReference type="GO" id="GO:0016209">
    <property type="term" value="F:antioxidant activity"/>
    <property type="evidence" value="ECO:0007669"/>
    <property type="project" value="UniProtKB-KW"/>
</dbReference>
<dbReference type="GO" id="GO:0061844">
    <property type="term" value="P:antimicrobial humoral immune response mediated by antimicrobial peptide"/>
    <property type="evidence" value="ECO:0007669"/>
    <property type="project" value="TreeGrafter"/>
</dbReference>
<dbReference type="GeneID" id="100772014"/>
<evidence type="ECO:0000313" key="30">
    <source>
        <dbReference type="EMBL" id="EGW10422.1"/>
    </source>
</evidence>
<dbReference type="PROSITE" id="PS50222">
    <property type="entry name" value="EF_HAND_2"/>
    <property type="match status" value="1"/>
</dbReference>
<keyword evidence="18" id="KW-0106">Calcium</keyword>
<comment type="similarity">
    <text evidence="4">Belongs to the S-100 family.</text>
</comment>